<feature type="transmembrane region" description="Helical" evidence="3">
    <location>
        <begin position="57"/>
        <end position="79"/>
    </location>
</feature>
<proteinExistence type="predicted"/>
<evidence type="ECO:0008006" key="6">
    <source>
        <dbReference type="Google" id="ProtNLM"/>
    </source>
</evidence>
<sequence>MQDSSRPVTGYPVQNLNGCAPPPTGYAYSYAHVNPNPHPYYPTPPPQDPRSTFLRRLLSAIAVVLIIFGFILFIIWIVLRPQLPDFSIQSLSLSNFNAANQRVNATWNAQIQVSNPNKKLSISYGEVVSSVFHKDYFLSETRIGPFVQRTRSAGAVGASYSMVDSFVDGDVMDEMNEERRAGEMKFSLKVSADVAFRYGGWRGRRRFLTVWCDDVAVTASSGKMIGGPQRCKVY</sequence>
<gene>
    <name evidence="4" type="ORF">V6N12_075728</name>
</gene>
<evidence type="ECO:0000256" key="2">
    <source>
        <dbReference type="ARBA" id="ARBA00023136"/>
    </source>
</evidence>
<keyword evidence="5" id="KW-1185">Reference proteome</keyword>
<name>A0ABR2C8G8_9ROSI</name>
<reference evidence="4 5" key="1">
    <citation type="journal article" date="2024" name="G3 (Bethesda)">
        <title>Genome assembly of Hibiscus sabdariffa L. provides insights into metabolisms of medicinal natural products.</title>
        <authorList>
            <person name="Kim T."/>
        </authorList>
    </citation>
    <scope>NUCLEOTIDE SEQUENCE [LARGE SCALE GENOMIC DNA]</scope>
    <source>
        <strain evidence="4">TK-2024</strain>
        <tissue evidence="4">Old leaves</tissue>
    </source>
</reference>
<dbReference type="PANTHER" id="PTHR31234">
    <property type="entry name" value="LATE EMBRYOGENESIS ABUNDANT (LEA) HYDROXYPROLINE-RICH GLYCOPROTEIN FAMILY"/>
    <property type="match status" value="1"/>
</dbReference>
<protein>
    <recommendedName>
        <fullName evidence="6">Late embryogenesis abundant protein LEA-2 subgroup domain-containing protein</fullName>
    </recommendedName>
</protein>
<comment type="subcellular location">
    <subcellularLocation>
        <location evidence="1">Membrane</location>
    </subcellularLocation>
</comment>
<evidence type="ECO:0000313" key="5">
    <source>
        <dbReference type="Proteomes" id="UP001472677"/>
    </source>
</evidence>
<organism evidence="4 5">
    <name type="scientific">Hibiscus sabdariffa</name>
    <name type="common">roselle</name>
    <dbReference type="NCBI Taxonomy" id="183260"/>
    <lineage>
        <taxon>Eukaryota</taxon>
        <taxon>Viridiplantae</taxon>
        <taxon>Streptophyta</taxon>
        <taxon>Embryophyta</taxon>
        <taxon>Tracheophyta</taxon>
        <taxon>Spermatophyta</taxon>
        <taxon>Magnoliopsida</taxon>
        <taxon>eudicotyledons</taxon>
        <taxon>Gunneridae</taxon>
        <taxon>Pentapetalae</taxon>
        <taxon>rosids</taxon>
        <taxon>malvids</taxon>
        <taxon>Malvales</taxon>
        <taxon>Malvaceae</taxon>
        <taxon>Malvoideae</taxon>
        <taxon>Hibiscus</taxon>
    </lineage>
</organism>
<accession>A0ABR2C8G8</accession>
<comment type="caution">
    <text evidence="4">The sequence shown here is derived from an EMBL/GenBank/DDBJ whole genome shotgun (WGS) entry which is preliminary data.</text>
</comment>
<keyword evidence="2 3" id="KW-0472">Membrane</keyword>
<dbReference type="InterPro" id="IPR044839">
    <property type="entry name" value="NDR1-like"/>
</dbReference>
<evidence type="ECO:0000256" key="1">
    <source>
        <dbReference type="ARBA" id="ARBA00004370"/>
    </source>
</evidence>
<evidence type="ECO:0000313" key="4">
    <source>
        <dbReference type="EMBL" id="KAK8515700.1"/>
    </source>
</evidence>
<keyword evidence="3" id="KW-0812">Transmembrane</keyword>
<evidence type="ECO:0000256" key="3">
    <source>
        <dbReference type="SAM" id="Phobius"/>
    </source>
</evidence>
<dbReference type="Proteomes" id="UP001472677">
    <property type="component" value="Unassembled WGS sequence"/>
</dbReference>
<dbReference type="EMBL" id="JBBPBM010000063">
    <property type="protein sequence ID" value="KAK8515700.1"/>
    <property type="molecule type" value="Genomic_DNA"/>
</dbReference>
<keyword evidence="3" id="KW-1133">Transmembrane helix</keyword>
<dbReference type="PANTHER" id="PTHR31234:SF55">
    <property type="entry name" value="LATE EMBRYOGENESIS ABUNDANT (LEA) HYDROXYPROLINE-RICH GLYCOPROTEIN FAMILY"/>
    <property type="match status" value="1"/>
</dbReference>